<reference evidence="2 3" key="1">
    <citation type="submission" date="2020-05" db="EMBL/GenBank/DDBJ databases">
        <authorList>
            <person name="Campoy J."/>
            <person name="Schneeberger K."/>
            <person name="Spophaly S."/>
        </authorList>
    </citation>
    <scope>NUCLEOTIDE SEQUENCE [LARGE SCALE GENOMIC DNA]</scope>
    <source>
        <strain evidence="2">PruArmRojPasFocal</strain>
    </source>
</reference>
<dbReference type="EMBL" id="CAEKDK010000006">
    <property type="protein sequence ID" value="CAB4284257.1"/>
    <property type="molecule type" value="Genomic_DNA"/>
</dbReference>
<organism evidence="2 3">
    <name type="scientific">Prunus armeniaca</name>
    <name type="common">Apricot</name>
    <name type="synonym">Armeniaca vulgaris</name>
    <dbReference type="NCBI Taxonomy" id="36596"/>
    <lineage>
        <taxon>Eukaryota</taxon>
        <taxon>Viridiplantae</taxon>
        <taxon>Streptophyta</taxon>
        <taxon>Embryophyta</taxon>
        <taxon>Tracheophyta</taxon>
        <taxon>Spermatophyta</taxon>
        <taxon>Magnoliopsida</taxon>
        <taxon>eudicotyledons</taxon>
        <taxon>Gunneridae</taxon>
        <taxon>Pentapetalae</taxon>
        <taxon>rosids</taxon>
        <taxon>fabids</taxon>
        <taxon>Rosales</taxon>
        <taxon>Rosaceae</taxon>
        <taxon>Amygdaloideae</taxon>
        <taxon>Amygdaleae</taxon>
        <taxon>Prunus</taxon>
    </lineage>
</organism>
<feature type="region of interest" description="Disordered" evidence="1">
    <location>
        <begin position="1"/>
        <end position="28"/>
    </location>
</feature>
<dbReference type="Proteomes" id="UP000507222">
    <property type="component" value="Unassembled WGS sequence"/>
</dbReference>
<evidence type="ECO:0000256" key="1">
    <source>
        <dbReference type="SAM" id="MobiDB-lite"/>
    </source>
</evidence>
<protein>
    <submittedName>
        <fullName evidence="2">Uncharacterized protein</fullName>
    </submittedName>
</protein>
<gene>
    <name evidence="2" type="ORF">CURHAP_LOCUS39749</name>
</gene>
<feature type="compositionally biased region" description="Polar residues" evidence="1">
    <location>
        <begin position="8"/>
        <end position="18"/>
    </location>
</feature>
<evidence type="ECO:0000313" key="3">
    <source>
        <dbReference type="Proteomes" id="UP000507222"/>
    </source>
</evidence>
<name>A0A6J5V8W6_PRUAR</name>
<accession>A0A6J5V8W6</accession>
<evidence type="ECO:0000313" key="2">
    <source>
        <dbReference type="EMBL" id="CAB4284257.1"/>
    </source>
</evidence>
<proteinExistence type="predicted"/>
<dbReference type="AlphaFoldDB" id="A0A6J5V8W6"/>
<sequence length="122" mass="13466">MEAGRHFLSSSSAFPSTTHLRHPLPSSSPSISVLMLHEQAVPAVTSAPITSVARHFPNSVLLQEQRDEFKPLLHVLKEDKTSEATLDRMQIETGASVHEDLDIDDFYPLVNGSKPQLLNPDI</sequence>